<protein>
    <recommendedName>
        <fullName evidence="1">DUF58 domain-containing protein</fullName>
    </recommendedName>
</protein>
<dbReference type="RefSeq" id="WP_146587152.1">
    <property type="nucleotide sequence ID" value="NZ_SJPO01000005.1"/>
</dbReference>
<dbReference type="Pfam" id="PF01882">
    <property type="entry name" value="DUF58"/>
    <property type="match status" value="1"/>
</dbReference>
<dbReference type="PANTHER" id="PTHR33608">
    <property type="entry name" value="BLL2464 PROTEIN"/>
    <property type="match status" value="1"/>
</dbReference>
<dbReference type="Gene3D" id="3.40.50.410">
    <property type="entry name" value="von Willebrand factor, type A domain"/>
    <property type="match status" value="1"/>
</dbReference>
<reference evidence="2 3" key="1">
    <citation type="submission" date="2019-02" db="EMBL/GenBank/DDBJ databases">
        <title>Deep-cultivation of Planctomycetes and their phenomic and genomic characterization uncovers novel biology.</title>
        <authorList>
            <person name="Wiegand S."/>
            <person name="Jogler M."/>
            <person name="Boedeker C."/>
            <person name="Pinto D."/>
            <person name="Vollmers J."/>
            <person name="Rivas-Marin E."/>
            <person name="Kohn T."/>
            <person name="Peeters S.H."/>
            <person name="Heuer A."/>
            <person name="Rast P."/>
            <person name="Oberbeckmann S."/>
            <person name="Bunk B."/>
            <person name="Jeske O."/>
            <person name="Meyerdierks A."/>
            <person name="Storesund J.E."/>
            <person name="Kallscheuer N."/>
            <person name="Luecker S."/>
            <person name="Lage O.M."/>
            <person name="Pohl T."/>
            <person name="Merkel B.J."/>
            <person name="Hornburger P."/>
            <person name="Mueller R.-W."/>
            <person name="Bruemmer F."/>
            <person name="Labrenz M."/>
            <person name="Spormann A.M."/>
            <person name="Op Den Camp H."/>
            <person name="Overmann J."/>
            <person name="Amann R."/>
            <person name="Jetten M.S.M."/>
            <person name="Mascher T."/>
            <person name="Medema M.H."/>
            <person name="Devos D.P."/>
            <person name="Kaster A.-K."/>
            <person name="Ovreas L."/>
            <person name="Rohde M."/>
            <person name="Galperin M.Y."/>
            <person name="Jogler C."/>
        </authorList>
    </citation>
    <scope>NUCLEOTIDE SEQUENCE [LARGE SCALE GENOMIC DNA]</scope>
    <source>
        <strain evidence="2 3">Pla123a</strain>
    </source>
</reference>
<dbReference type="EMBL" id="SJPO01000005">
    <property type="protein sequence ID" value="TWT76962.1"/>
    <property type="molecule type" value="Genomic_DNA"/>
</dbReference>
<dbReference type="InterPro" id="IPR036465">
    <property type="entry name" value="vWFA_dom_sf"/>
</dbReference>
<evidence type="ECO:0000259" key="1">
    <source>
        <dbReference type="Pfam" id="PF01882"/>
    </source>
</evidence>
<keyword evidence="3" id="KW-1185">Reference proteome</keyword>
<dbReference type="Proteomes" id="UP000318478">
    <property type="component" value="Unassembled WGS sequence"/>
</dbReference>
<evidence type="ECO:0000313" key="3">
    <source>
        <dbReference type="Proteomes" id="UP000318478"/>
    </source>
</evidence>
<dbReference type="PANTHER" id="PTHR33608:SF7">
    <property type="entry name" value="DUF58 DOMAIN-CONTAINING PROTEIN"/>
    <property type="match status" value="1"/>
</dbReference>
<organism evidence="2 3">
    <name type="scientific">Posidoniimonas polymericola</name>
    <dbReference type="NCBI Taxonomy" id="2528002"/>
    <lineage>
        <taxon>Bacteria</taxon>
        <taxon>Pseudomonadati</taxon>
        <taxon>Planctomycetota</taxon>
        <taxon>Planctomycetia</taxon>
        <taxon>Pirellulales</taxon>
        <taxon>Lacipirellulaceae</taxon>
        <taxon>Posidoniimonas</taxon>
    </lineage>
</organism>
<evidence type="ECO:0000313" key="2">
    <source>
        <dbReference type="EMBL" id="TWT76962.1"/>
    </source>
</evidence>
<dbReference type="InterPro" id="IPR002881">
    <property type="entry name" value="DUF58"/>
</dbReference>
<accession>A0A5C5YPS1</accession>
<comment type="caution">
    <text evidence="2">The sequence shown here is derived from an EMBL/GenBank/DDBJ whole genome shotgun (WGS) entry which is preliminary data.</text>
</comment>
<proteinExistence type="predicted"/>
<feature type="domain" description="DUF58" evidence="1">
    <location>
        <begin position="49"/>
        <end position="251"/>
    </location>
</feature>
<name>A0A5C5YPS1_9BACT</name>
<dbReference type="SUPFAM" id="SSF53300">
    <property type="entry name" value="vWA-like"/>
    <property type="match status" value="1"/>
</dbReference>
<dbReference type="AlphaFoldDB" id="A0A5C5YPS1"/>
<gene>
    <name evidence="2" type="ORF">Pla123a_23870</name>
</gene>
<sequence>MPISPPELLPPDLMSQLERLELVTRKVFRGRMKGERRSKRKGESVEFADYRNYTPGDDLRRVDWNLYARLDKLILKLFLEEEDLHFYTLIDASPSMAFGEPTKLEYAKRLAAALGFIGLVKSDRVVIETLGQGLRDRSPVLRGRKSVWRMLEQLSQIEPDQDGSLSEGVKRFCLRNAGKGVVVLISDLMDKQGYEPALKYLMAQRVDVYLIHVLSQEEIDPDVTGDLRLVDCEDQDFAEITVSAPLLSRYKQTLAAFTAGAQEFCSKRGMAYLLANNQMPVNELMTNYMRRRGLVR</sequence>
<dbReference type="OrthoDB" id="9780819at2"/>